<dbReference type="InterPro" id="IPR004358">
    <property type="entry name" value="Sig_transdc_His_kin-like_C"/>
</dbReference>
<dbReference type="EC" id="2.7.13.3" evidence="2"/>
<name>A0AA43Q2G6_9GAMM</name>
<dbReference type="InterPro" id="IPR003661">
    <property type="entry name" value="HisK_dim/P_dom"/>
</dbReference>
<dbReference type="InterPro" id="IPR036097">
    <property type="entry name" value="HisK_dim/P_sf"/>
</dbReference>
<dbReference type="PANTHER" id="PTHR43065:SF10">
    <property type="entry name" value="PEROXIDE STRESS-ACTIVATED HISTIDINE KINASE MAK3"/>
    <property type="match status" value="1"/>
</dbReference>
<sequence length="483" mass="54433">MKPIFYRPAQLRGLAFLGLLLMALAILGGMIWRNVHHFETVFSYVNYSHRIQNVSVGLQQSLIEYLTETASDSHSEALTKTLDEMEALMADNRYLSTATRTSLETVRTMLADLPALQKHEQHNRLLAVLKLMSETLDNEALQREELLEDISRSTQTELYIALAIFLAILIVALLFFRFRILHPLNDLRELLQHLTEENFTPITTDHLDPLLLPVFDSYNEMVNHLAELEDSNRLHAQSLQHEVRLATQALLEQQYSLARADRLAAIGEVAAELAHEIRNPLAGVQMAVSNLRREIDDKDQLERLDLINAELKRMARLLNDMLDQSRHSPEEATTLDVRTLIRDLVALTRYQIAESICLEIEAPCALPVHLPESGIRQALLNLILNAADALEGNPGTIHIKARTSRQGLRIDVQDNGIGFSQDMLEHGIRPFRTSRQRGTGLGLAMVQRFVKDVGGTISLANQPTHGACVSILLPNECIIRDRS</sequence>
<reference evidence="11" key="1">
    <citation type="submission" date="2023-01" db="EMBL/GenBank/DDBJ databases">
        <title>Biogeochemical cycle of methane in antarctic sediments.</title>
        <authorList>
            <person name="Roldan D.M."/>
            <person name="Menes R.J."/>
        </authorList>
    </citation>
    <scope>NUCLEOTIDE SEQUENCE [LARGE SCALE GENOMIC DNA]</scope>
    <source>
        <strain evidence="11">K-2018 MAG008</strain>
    </source>
</reference>
<dbReference type="EMBL" id="JAQSDF010000007">
    <property type="protein sequence ID" value="MDI1230331.1"/>
    <property type="molecule type" value="Genomic_DNA"/>
</dbReference>
<dbReference type="GO" id="GO:0005524">
    <property type="term" value="F:ATP binding"/>
    <property type="evidence" value="ECO:0007669"/>
    <property type="project" value="UniProtKB-KW"/>
</dbReference>
<dbReference type="Proteomes" id="UP001160519">
    <property type="component" value="Unassembled WGS sequence"/>
</dbReference>
<evidence type="ECO:0000256" key="6">
    <source>
        <dbReference type="ARBA" id="ARBA00022777"/>
    </source>
</evidence>
<evidence type="ECO:0000256" key="1">
    <source>
        <dbReference type="ARBA" id="ARBA00000085"/>
    </source>
</evidence>
<dbReference type="PROSITE" id="PS50109">
    <property type="entry name" value="HIS_KIN"/>
    <property type="match status" value="1"/>
</dbReference>
<feature type="domain" description="Histidine kinase" evidence="10">
    <location>
        <begin position="272"/>
        <end position="477"/>
    </location>
</feature>
<evidence type="ECO:0000256" key="7">
    <source>
        <dbReference type="ARBA" id="ARBA00022840"/>
    </source>
</evidence>
<dbReference type="AlphaFoldDB" id="A0AA43Q2G6"/>
<dbReference type="Gene3D" id="3.30.565.10">
    <property type="entry name" value="Histidine kinase-like ATPase, C-terminal domain"/>
    <property type="match status" value="1"/>
</dbReference>
<evidence type="ECO:0000313" key="11">
    <source>
        <dbReference type="EMBL" id="MDI1230331.1"/>
    </source>
</evidence>
<comment type="caution">
    <text evidence="11">The sequence shown here is derived from an EMBL/GenBank/DDBJ whole genome shotgun (WGS) entry which is preliminary data.</text>
</comment>
<dbReference type="CDD" id="cd00082">
    <property type="entry name" value="HisKA"/>
    <property type="match status" value="1"/>
</dbReference>
<evidence type="ECO:0000313" key="12">
    <source>
        <dbReference type="Proteomes" id="UP001160519"/>
    </source>
</evidence>
<dbReference type="Pfam" id="PF00512">
    <property type="entry name" value="HisKA"/>
    <property type="match status" value="1"/>
</dbReference>
<evidence type="ECO:0000256" key="8">
    <source>
        <dbReference type="ARBA" id="ARBA00023012"/>
    </source>
</evidence>
<protein>
    <recommendedName>
        <fullName evidence="2">histidine kinase</fullName>
        <ecNumber evidence="2">2.7.13.3</ecNumber>
    </recommendedName>
</protein>
<keyword evidence="6" id="KW-0418">Kinase</keyword>
<dbReference type="PRINTS" id="PR00344">
    <property type="entry name" value="BCTRLSENSOR"/>
</dbReference>
<keyword evidence="9" id="KW-1133">Transmembrane helix</keyword>
<keyword evidence="7 11" id="KW-0067">ATP-binding</keyword>
<dbReference type="InterPro" id="IPR005467">
    <property type="entry name" value="His_kinase_dom"/>
</dbReference>
<keyword evidence="8" id="KW-0902">Two-component regulatory system</keyword>
<dbReference type="SMART" id="SM00388">
    <property type="entry name" value="HisKA"/>
    <property type="match status" value="1"/>
</dbReference>
<keyword evidence="3" id="KW-0597">Phosphoprotein</keyword>
<evidence type="ECO:0000256" key="2">
    <source>
        <dbReference type="ARBA" id="ARBA00012438"/>
    </source>
</evidence>
<dbReference type="GO" id="GO:0000155">
    <property type="term" value="F:phosphorelay sensor kinase activity"/>
    <property type="evidence" value="ECO:0007669"/>
    <property type="project" value="InterPro"/>
</dbReference>
<feature type="transmembrane region" description="Helical" evidence="9">
    <location>
        <begin position="12"/>
        <end position="32"/>
    </location>
</feature>
<dbReference type="SMART" id="SM00387">
    <property type="entry name" value="HATPase_c"/>
    <property type="match status" value="1"/>
</dbReference>
<dbReference type="SUPFAM" id="SSF55874">
    <property type="entry name" value="ATPase domain of HSP90 chaperone/DNA topoisomerase II/histidine kinase"/>
    <property type="match status" value="1"/>
</dbReference>
<evidence type="ECO:0000256" key="9">
    <source>
        <dbReference type="SAM" id="Phobius"/>
    </source>
</evidence>
<proteinExistence type="predicted"/>
<keyword evidence="12" id="KW-1185">Reference proteome</keyword>
<dbReference type="PANTHER" id="PTHR43065">
    <property type="entry name" value="SENSOR HISTIDINE KINASE"/>
    <property type="match status" value="1"/>
</dbReference>
<keyword evidence="9" id="KW-0472">Membrane</keyword>
<dbReference type="Gene3D" id="1.10.287.130">
    <property type="match status" value="1"/>
</dbReference>
<evidence type="ECO:0000256" key="3">
    <source>
        <dbReference type="ARBA" id="ARBA00022553"/>
    </source>
</evidence>
<gene>
    <name evidence="11" type="ORF">PSU93_04180</name>
</gene>
<feature type="transmembrane region" description="Helical" evidence="9">
    <location>
        <begin position="158"/>
        <end position="178"/>
    </location>
</feature>
<keyword evidence="4" id="KW-0808">Transferase</keyword>
<dbReference type="SUPFAM" id="SSF47384">
    <property type="entry name" value="Homodimeric domain of signal transducing histidine kinase"/>
    <property type="match status" value="1"/>
</dbReference>
<evidence type="ECO:0000256" key="4">
    <source>
        <dbReference type="ARBA" id="ARBA00022679"/>
    </source>
</evidence>
<accession>A0AA43Q2G6</accession>
<organism evidence="11 12">
    <name type="scientific">Candidatus Methylobacter titanis</name>
    <dbReference type="NCBI Taxonomy" id="3053457"/>
    <lineage>
        <taxon>Bacteria</taxon>
        <taxon>Pseudomonadati</taxon>
        <taxon>Pseudomonadota</taxon>
        <taxon>Gammaproteobacteria</taxon>
        <taxon>Methylococcales</taxon>
        <taxon>Methylococcaceae</taxon>
        <taxon>Methylobacter</taxon>
    </lineage>
</organism>
<keyword evidence="9" id="KW-0812">Transmembrane</keyword>
<evidence type="ECO:0000256" key="5">
    <source>
        <dbReference type="ARBA" id="ARBA00022741"/>
    </source>
</evidence>
<evidence type="ECO:0000259" key="10">
    <source>
        <dbReference type="PROSITE" id="PS50109"/>
    </source>
</evidence>
<dbReference type="InterPro" id="IPR003594">
    <property type="entry name" value="HATPase_dom"/>
</dbReference>
<dbReference type="Pfam" id="PF02518">
    <property type="entry name" value="HATPase_c"/>
    <property type="match status" value="1"/>
</dbReference>
<keyword evidence="5" id="KW-0547">Nucleotide-binding</keyword>
<dbReference type="InterPro" id="IPR036890">
    <property type="entry name" value="HATPase_C_sf"/>
</dbReference>
<comment type="catalytic activity">
    <reaction evidence="1">
        <text>ATP + protein L-histidine = ADP + protein N-phospho-L-histidine.</text>
        <dbReference type="EC" id="2.7.13.3"/>
    </reaction>
</comment>